<keyword evidence="1" id="KW-0732">Signal</keyword>
<proteinExistence type="predicted"/>
<dbReference type="EMBL" id="BGPR01005020">
    <property type="protein sequence ID" value="GBN05982.1"/>
    <property type="molecule type" value="Genomic_DNA"/>
</dbReference>
<feature type="chain" id="PRO_5021318878" evidence="1">
    <location>
        <begin position="21"/>
        <end position="155"/>
    </location>
</feature>
<dbReference type="AlphaFoldDB" id="A0A4Y2KUU1"/>
<dbReference type="Proteomes" id="UP000499080">
    <property type="component" value="Unassembled WGS sequence"/>
</dbReference>
<protein>
    <submittedName>
        <fullName evidence="2">Uncharacterized protein</fullName>
    </submittedName>
</protein>
<evidence type="ECO:0000313" key="3">
    <source>
        <dbReference type="Proteomes" id="UP000499080"/>
    </source>
</evidence>
<gene>
    <name evidence="2" type="ORF">AVEN_248246_1</name>
</gene>
<reference evidence="2 3" key="1">
    <citation type="journal article" date="2019" name="Sci. Rep.">
        <title>Orb-weaving spider Araneus ventricosus genome elucidates the spidroin gene catalogue.</title>
        <authorList>
            <person name="Kono N."/>
            <person name="Nakamura H."/>
            <person name="Ohtoshi R."/>
            <person name="Moran D.A.P."/>
            <person name="Shinohara A."/>
            <person name="Yoshida Y."/>
            <person name="Fujiwara M."/>
            <person name="Mori M."/>
            <person name="Tomita M."/>
            <person name="Arakawa K."/>
        </authorList>
    </citation>
    <scope>NUCLEOTIDE SEQUENCE [LARGE SCALE GENOMIC DNA]</scope>
</reference>
<sequence length="155" mass="18020">MFRVETVTYLLLLFITYGESNSFLSFKEDQLRDCYFHDLCERNPVQEYYKMLEGVSPEISTKVWEWISAVVDMDVKPENTLENCNKYRDKSCKLPEETQKKHFNEFSQLSGEYWMEICRDDNSPLCKEYSGLSGDCSSAALTDEPPLSVIFIGMA</sequence>
<dbReference type="OrthoDB" id="6413289at2759"/>
<organism evidence="2 3">
    <name type="scientific">Araneus ventricosus</name>
    <name type="common">Orbweaver spider</name>
    <name type="synonym">Epeira ventricosa</name>
    <dbReference type="NCBI Taxonomy" id="182803"/>
    <lineage>
        <taxon>Eukaryota</taxon>
        <taxon>Metazoa</taxon>
        <taxon>Ecdysozoa</taxon>
        <taxon>Arthropoda</taxon>
        <taxon>Chelicerata</taxon>
        <taxon>Arachnida</taxon>
        <taxon>Araneae</taxon>
        <taxon>Araneomorphae</taxon>
        <taxon>Entelegynae</taxon>
        <taxon>Araneoidea</taxon>
        <taxon>Araneidae</taxon>
        <taxon>Araneus</taxon>
    </lineage>
</organism>
<name>A0A4Y2KUU1_ARAVE</name>
<feature type="signal peptide" evidence="1">
    <location>
        <begin position="1"/>
        <end position="20"/>
    </location>
</feature>
<keyword evidence="3" id="KW-1185">Reference proteome</keyword>
<comment type="caution">
    <text evidence="2">The sequence shown here is derived from an EMBL/GenBank/DDBJ whole genome shotgun (WGS) entry which is preliminary data.</text>
</comment>
<accession>A0A4Y2KUU1</accession>
<evidence type="ECO:0000313" key="2">
    <source>
        <dbReference type="EMBL" id="GBN05982.1"/>
    </source>
</evidence>
<evidence type="ECO:0000256" key="1">
    <source>
        <dbReference type="SAM" id="SignalP"/>
    </source>
</evidence>